<proteinExistence type="inferred from homology"/>
<protein>
    <recommendedName>
        <fullName evidence="4 5">Large ribosomal subunit protein bL19</fullName>
    </recommendedName>
</protein>
<dbReference type="Proteomes" id="UP000030940">
    <property type="component" value="Chromosome"/>
</dbReference>
<dbReference type="GO" id="GO:0003735">
    <property type="term" value="F:structural constituent of ribosome"/>
    <property type="evidence" value="ECO:0007669"/>
    <property type="project" value="InterPro"/>
</dbReference>
<dbReference type="SUPFAM" id="SSF50104">
    <property type="entry name" value="Translation proteins SH3-like domain"/>
    <property type="match status" value="1"/>
</dbReference>
<evidence type="ECO:0000256" key="1">
    <source>
        <dbReference type="ARBA" id="ARBA00005781"/>
    </source>
</evidence>
<comment type="function">
    <text evidence="5 6">This protein is located at the 30S-50S ribosomal subunit interface and may play a role in the structure and function of the aminoacyl-tRNA binding site.</text>
</comment>
<reference evidence="7 8" key="1">
    <citation type="journal article" date="2015" name="Genome Announc.">
        <title>Genome Sequence of Borrelia chilensis VA1, a South American Member of the Lyme Borreliosis Group.</title>
        <authorList>
            <person name="Huang W."/>
            <person name="Ojaimi C."/>
            <person name="Fallon J.T."/>
            <person name="Travisany D."/>
            <person name="Maass A."/>
            <person name="Ivanova L."/>
            <person name="Tomova A."/>
            <person name="Gonzalez-Acuna D."/>
            <person name="Godfrey H.P."/>
            <person name="Cabello F.C."/>
        </authorList>
    </citation>
    <scope>NUCLEOTIDE SEQUENCE [LARGE SCALE GENOMIC DNA]</scope>
    <source>
        <strain evidence="7 8">VA1</strain>
    </source>
</reference>
<dbReference type="GO" id="GO:0022625">
    <property type="term" value="C:cytosolic large ribosomal subunit"/>
    <property type="evidence" value="ECO:0007669"/>
    <property type="project" value="TreeGrafter"/>
</dbReference>
<dbReference type="HAMAP" id="MF_00402">
    <property type="entry name" value="Ribosomal_bL19"/>
    <property type="match status" value="1"/>
</dbReference>
<dbReference type="PRINTS" id="PR00061">
    <property type="entry name" value="RIBOSOMALL19"/>
</dbReference>
<dbReference type="PANTHER" id="PTHR15680">
    <property type="entry name" value="RIBOSOMAL PROTEIN L19"/>
    <property type="match status" value="1"/>
</dbReference>
<evidence type="ECO:0000313" key="7">
    <source>
        <dbReference type="EMBL" id="AJA90486.1"/>
    </source>
</evidence>
<evidence type="ECO:0000313" key="8">
    <source>
        <dbReference type="Proteomes" id="UP000030940"/>
    </source>
</evidence>
<dbReference type="EMBL" id="CP009910">
    <property type="protein sequence ID" value="AJA90486.1"/>
    <property type="molecule type" value="Genomic_DNA"/>
</dbReference>
<dbReference type="Gene3D" id="2.30.30.790">
    <property type="match status" value="1"/>
</dbReference>
<dbReference type="AlphaFoldDB" id="A0A0A7UW26"/>
<sequence>MDLIRKIEAQNKKNETFVFNVGDTVKVVYKIIEGSNERLQSFEGIIISFQNKGIGKTFLVRKISSGVGVEKIFPVYSPIIEKVEVLKRGKVRRAKLYYMRNRIGKAAMKIKERLNVKKVKH</sequence>
<dbReference type="GO" id="GO:0006412">
    <property type="term" value="P:translation"/>
    <property type="evidence" value="ECO:0007669"/>
    <property type="project" value="UniProtKB-UniRule"/>
</dbReference>
<organism evidence="7 8">
    <name type="scientific">Borreliella chilensis</name>
    <dbReference type="NCBI Taxonomy" id="1245910"/>
    <lineage>
        <taxon>Bacteria</taxon>
        <taxon>Pseudomonadati</taxon>
        <taxon>Spirochaetota</taxon>
        <taxon>Spirochaetia</taxon>
        <taxon>Spirochaetales</taxon>
        <taxon>Borreliaceae</taxon>
        <taxon>Borreliella</taxon>
    </lineage>
</organism>
<dbReference type="InterPro" id="IPR001857">
    <property type="entry name" value="Ribosomal_bL19"/>
</dbReference>
<dbReference type="InterPro" id="IPR038657">
    <property type="entry name" value="Ribosomal_bL19_sf"/>
</dbReference>
<dbReference type="InterPro" id="IPR008991">
    <property type="entry name" value="Translation_prot_SH3-like_sf"/>
</dbReference>
<dbReference type="Pfam" id="PF01245">
    <property type="entry name" value="Ribosomal_L19"/>
    <property type="match status" value="1"/>
</dbReference>
<comment type="similarity">
    <text evidence="1 5 6">Belongs to the bacterial ribosomal protein bL19 family.</text>
</comment>
<keyword evidence="2 5" id="KW-0689">Ribosomal protein</keyword>
<dbReference type="PROSITE" id="PS01015">
    <property type="entry name" value="RIBOSOMAL_L19"/>
    <property type="match status" value="1"/>
</dbReference>
<dbReference type="KEGG" id="bchi:OY14_03500"/>
<keyword evidence="3 5" id="KW-0687">Ribonucleoprotein</keyword>
<dbReference type="PIRSF" id="PIRSF002191">
    <property type="entry name" value="Ribosomal_L19"/>
    <property type="match status" value="1"/>
</dbReference>
<evidence type="ECO:0000256" key="3">
    <source>
        <dbReference type="ARBA" id="ARBA00023274"/>
    </source>
</evidence>
<evidence type="ECO:0000256" key="4">
    <source>
        <dbReference type="ARBA" id="ARBA00035171"/>
    </source>
</evidence>
<evidence type="ECO:0000256" key="5">
    <source>
        <dbReference type="HAMAP-Rule" id="MF_00402"/>
    </source>
</evidence>
<dbReference type="PANTHER" id="PTHR15680:SF9">
    <property type="entry name" value="LARGE RIBOSOMAL SUBUNIT PROTEIN BL19M"/>
    <property type="match status" value="1"/>
</dbReference>
<dbReference type="NCBIfam" id="TIGR01024">
    <property type="entry name" value="rplS_bact"/>
    <property type="match status" value="1"/>
</dbReference>
<dbReference type="STRING" id="1245910.OY14_03500"/>
<evidence type="ECO:0000256" key="6">
    <source>
        <dbReference type="RuleBase" id="RU000559"/>
    </source>
</evidence>
<dbReference type="HOGENOM" id="CLU_103507_2_2_12"/>
<accession>A0A0A7UW26</accession>
<keyword evidence="8" id="KW-1185">Reference proteome</keyword>
<dbReference type="InterPro" id="IPR018257">
    <property type="entry name" value="Ribosomal_bL19_CS"/>
</dbReference>
<evidence type="ECO:0000256" key="2">
    <source>
        <dbReference type="ARBA" id="ARBA00022980"/>
    </source>
</evidence>
<gene>
    <name evidence="5" type="primary">rplS</name>
    <name evidence="7" type="ORF">OY14_03500</name>
</gene>
<name>A0A0A7UW26_9SPIR</name>